<comment type="caution">
    <text evidence="1">The sequence shown here is derived from an EMBL/GenBank/DDBJ whole genome shotgun (WGS) entry which is preliminary data.</text>
</comment>
<keyword evidence="2" id="KW-1185">Reference proteome</keyword>
<name>A0ACC7P478_9BACL</name>
<keyword evidence="1" id="KW-0808">Transferase</keyword>
<evidence type="ECO:0000313" key="1">
    <source>
        <dbReference type="EMBL" id="MFM9331858.1"/>
    </source>
</evidence>
<protein>
    <submittedName>
        <fullName evidence="1">Sensor histidine kinase</fullName>
        <ecNumber evidence="1">2.7.13.3</ecNumber>
    </submittedName>
</protein>
<reference evidence="1" key="1">
    <citation type="submission" date="2024-12" db="EMBL/GenBank/DDBJ databases">
        <authorList>
            <person name="Wu N."/>
        </authorList>
    </citation>
    <scope>NUCLEOTIDE SEQUENCE</scope>
    <source>
        <strain evidence="1">P15</strain>
    </source>
</reference>
<organism evidence="1 2">
    <name type="scientific">Paenibacillus mesotrionivorans</name>
    <dbReference type="NCBI Taxonomy" id="3160968"/>
    <lineage>
        <taxon>Bacteria</taxon>
        <taxon>Bacillati</taxon>
        <taxon>Bacillota</taxon>
        <taxon>Bacilli</taxon>
        <taxon>Bacillales</taxon>
        <taxon>Paenibacillaceae</taxon>
        <taxon>Paenibacillus</taxon>
    </lineage>
</organism>
<evidence type="ECO:0000313" key="2">
    <source>
        <dbReference type="Proteomes" id="UP001631969"/>
    </source>
</evidence>
<accession>A0ACC7P478</accession>
<dbReference type="EC" id="2.7.13.3" evidence="1"/>
<dbReference type="EMBL" id="JBJURJ010000023">
    <property type="protein sequence ID" value="MFM9331858.1"/>
    <property type="molecule type" value="Genomic_DNA"/>
</dbReference>
<proteinExistence type="predicted"/>
<gene>
    <name evidence="1" type="ORF">ACI1P1_26540</name>
</gene>
<keyword evidence="1" id="KW-0418">Kinase</keyword>
<sequence>MKTRHYGCNGVWTMMEHLRRRAAGTRLLSRLTYPIFLLIVTFIALFSTAASYMMIRVQNDHSLKMAEQSLQFVYRNIRYQFDTMDNLAAFVLNNPALDSLLKPSVREAYEAINDYYTLQLNLENMSLLSLLNDFGSAQSVKQSYVVSMALEPESGLYALAPEAFYPVTGIFKSEGLDTRDWYSRLKQGDSSTVWWGEKTNVLSGTMIYSARKKGNLSGGRSIGTVIIGADTGSIKGVFENAPLEEGYHLLLDEGGRVIYSEQYGFLEDLSAMPYMELLKGKAGTALVKLNREQHRMMYETMENGWRLLAVVPERHLSRYTYFIAALGAATAVAASFIAAYLLRKIVVRVTVPITKLVHAMQRPEVVDFKEPLPCHHTGIYEVDELNQQFAGMLVTIHRLIERSFTEEIERKQLQLELLQAQINPHFLYNTLDLINCRAILAGDRETSRIVLSLADVFRYGLNQGQTWISLEDEIKQAEAYLHIQSMMLEQLAVVTDVPRELTGARIVHLILQPLAENAVKHGFAFRREECLIHIAARTEGQALILRVTDNGRGCDPGELNRLLRQPPKEPGQRQDGGERGYGILNVHRRIQLYCGEGYGLRYLAAERGTVVEAVLPYDAERSVLTGGCHV</sequence>
<dbReference type="Proteomes" id="UP001631969">
    <property type="component" value="Unassembled WGS sequence"/>
</dbReference>